<evidence type="ECO:0000313" key="4">
    <source>
        <dbReference type="Proteomes" id="UP000095601"/>
    </source>
</evidence>
<protein>
    <submittedName>
        <fullName evidence="3">Glycosyl transferases group 1 family protein</fullName>
    </submittedName>
</protein>
<dbReference type="Pfam" id="PF00534">
    <property type="entry name" value="Glycos_transf_1"/>
    <property type="match status" value="1"/>
</dbReference>
<dbReference type="KEGG" id="cnr:EB819_08550"/>
<name>A0A1E5UEU1_9FLAO</name>
<dbReference type="STRING" id="237258.SAMN04489756_11043"/>
<dbReference type="RefSeq" id="WP_069798096.1">
    <property type="nucleotide sequence ID" value="NZ_CP034157.1"/>
</dbReference>
<dbReference type="PATRIC" id="fig|237258.4.peg.2224"/>
<evidence type="ECO:0000259" key="1">
    <source>
        <dbReference type="Pfam" id="PF00534"/>
    </source>
</evidence>
<dbReference type="AlphaFoldDB" id="A0A1E5UEU1"/>
<comment type="caution">
    <text evidence="3">The sequence shown here is derived from an EMBL/GenBank/DDBJ whole genome shotgun (WGS) entry which is preliminary data.</text>
</comment>
<dbReference type="InterPro" id="IPR001296">
    <property type="entry name" value="Glyco_trans_1"/>
</dbReference>
<dbReference type="Pfam" id="PF08759">
    <property type="entry name" value="GT-D"/>
    <property type="match status" value="1"/>
</dbReference>
<dbReference type="SUPFAM" id="SSF53756">
    <property type="entry name" value="UDP-Glycosyltransferase/glycogen phosphorylase"/>
    <property type="match status" value="1"/>
</dbReference>
<accession>A0A1E5UEU1</accession>
<dbReference type="CDD" id="cd03811">
    <property type="entry name" value="GT4_GT28_WabH-like"/>
    <property type="match status" value="1"/>
</dbReference>
<keyword evidence="3" id="KW-0808">Transferase</keyword>
<evidence type="ECO:0000259" key="2">
    <source>
        <dbReference type="Pfam" id="PF08759"/>
    </source>
</evidence>
<dbReference type="PANTHER" id="PTHR12526">
    <property type="entry name" value="GLYCOSYLTRANSFERASE"/>
    <property type="match status" value="1"/>
</dbReference>
<sequence>MKKKLLFVIPSLALGGAEKSFVNLLNALDFEKYDAEVFLFVKSGEFLPLLPKQVKLLPISEDFATFSLPFLKSVFTFSKKGRLDLALYRLLFVLANTRARNASVSEQITWKYLKNFFPRIQGNYDLAIGYLEKSSNYFITDRVSASQKIGWIHTDLKALDLDFAFEEKYLKKLDKIITVSENLVDKLQTYFSEIKEKFHCIENINSAKIINELANQPQEAILKNDEAFNIIFVGRLVKEKALHIAIEALELLLKKNINARLYLVGEGNKRPELQKMVQEKNIGEKVVFLGVQSNPYPLVKAADLFLMTSVFEGKSIALEEAKILKKPIVITDFSTASEQITDGKTGLIAEMNALSVAEKIEKLYRDQDFKNEIINNLSQEKLGNEDEIEKLNSILNEKITSPDKIKLKTKLVYSFNRILKKLIKLKILETSESIDLLIHHEFSLARYGDGELNIMMGGNIHFQEYHPDLAKRLKQILLNYNDKTNLKIGIPLAINTVKEYKPVVKKFWNMNMDTGRFHWIKYCGIYKQYLNASLTRCYIDYLDKTKSKLWFENIMLLWKDKKVLIVEGENSKLGVNNSLFSNAKSIDRVVTKSENAWDKYFDLFTDTLSRAGEYDIILASLGPTATILANDIAQKGFRIVDIGHLNLEYNKYIADYGENPGSLILKEETCHSQIICKIL</sequence>
<organism evidence="3 4">
    <name type="scientific">Cloacibacterium normanense</name>
    <dbReference type="NCBI Taxonomy" id="237258"/>
    <lineage>
        <taxon>Bacteria</taxon>
        <taxon>Pseudomonadati</taxon>
        <taxon>Bacteroidota</taxon>
        <taxon>Flavobacteriia</taxon>
        <taxon>Flavobacteriales</taxon>
        <taxon>Weeksellaceae</taxon>
    </lineage>
</organism>
<dbReference type="GO" id="GO:0016757">
    <property type="term" value="F:glycosyltransferase activity"/>
    <property type="evidence" value="ECO:0007669"/>
    <property type="project" value="InterPro"/>
</dbReference>
<dbReference type="OrthoDB" id="798298at2"/>
<dbReference type="Proteomes" id="UP000095601">
    <property type="component" value="Unassembled WGS sequence"/>
</dbReference>
<gene>
    <name evidence="3" type="ORF">BHF72_2065</name>
</gene>
<dbReference type="EMBL" id="MKGI01000041">
    <property type="protein sequence ID" value="OEL11424.1"/>
    <property type="molecule type" value="Genomic_DNA"/>
</dbReference>
<dbReference type="PANTHER" id="PTHR12526:SF630">
    <property type="entry name" value="GLYCOSYLTRANSFERASE"/>
    <property type="match status" value="1"/>
</dbReference>
<proteinExistence type="predicted"/>
<reference evidence="3 4" key="1">
    <citation type="submission" date="2016-09" db="EMBL/GenBank/DDBJ databases">
        <authorList>
            <person name="Capua I."/>
            <person name="De Benedictis P."/>
            <person name="Joannis T."/>
            <person name="Lombin L.H."/>
            <person name="Cattoli G."/>
        </authorList>
    </citation>
    <scope>NUCLEOTIDE SEQUENCE [LARGE SCALE GENOMIC DNA]</scope>
    <source>
        <strain evidence="3 4">NRS-1</strain>
    </source>
</reference>
<feature type="domain" description="Glycosyltransferase GT-D fold" evidence="2">
    <location>
        <begin position="445"/>
        <end position="653"/>
    </location>
</feature>
<keyword evidence="4" id="KW-1185">Reference proteome</keyword>
<evidence type="ECO:0000313" key="3">
    <source>
        <dbReference type="EMBL" id="OEL11424.1"/>
    </source>
</evidence>
<feature type="domain" description="Glycosyl transferase family 1" evidence="1">
    <location>
        <begin position="220"/>
        <end position="376"/>
    </location>
</feature>
<dbReference type="Gene3D" id="3.40.50.2000">
    <property type="entry name" value="Glycogen Phosphorylase B"/>
    <property type="match status" value="2"/>
</dbReference>
<dbReference type="InterPro" id="IPR014869">
    <property type="entry name" value="GT-D"/>
</dbReference>